<accession>A0A0M9VL42</accession>
<evidence type="ECO:0000256" key="1">
    <source>
        <dbReference type="SAM" id="Phobius"/>
    </source>
</evidence>
<keyword evidence="1" id="KW-0812">Transmembrane</keyword>
<feature type="transmembrane region" description="Helical" evidence="1">
    <location>
        <begin position="27"/>
        <end position="60"/>
    </location>
</feature>
<keyword evidence="1" id="KW-0472">Membrane</keyword>
<dbReference type="KEGG" id="mcw:A8L33_14195"/>
<evidence type="ECO:0000313" key="2">
    <source>
        <dbReference type="EMBL" id="KOS10752.1"/>
    </source>
</evidence>
<dbReference type="Proteomes" id="UP000037737">
    <property type="component" value="Unassembled WGS sequence"/>
</dbReference>
<sequence length="260" mass="28259">MPQDPPDNPIKVTWRWLGYQGDRFEPIVVAVSAIALAVGGAVWISNIPVAVIIFIIAAFLPTPGYFWRRRAETDDLEGDSREVLLEETLRPLLELASQTTFEFKDERERVMKSAAERVSHDLRAAFGDVEGVRVVVFQLNDDATKMTPFPPVGRQDRPGPFERGTPRGDKAFEVLAGKKPFVAVDDLAKTQPDEWKGSGDGYSTFISAPIRNSKQGFGLLTVDAPQAGTLPARHGATIALFAAALGVLMAEAIRGGGGSR</sequence>
<dbReference type="PATRIC" id="fig|84292.3.peg.1625"/>
<keyword evidence="1" id="KW-1133">Transmembrane helix</keyword>
<comment type="caution">
    <text evidence="2">The sequence shown here is derived from an EMBL/GenBank/DDBJ whole genome shotgun (WGS) entry which is preliminary data.</text>
</comment>
<dbReference type="EMBL" id="LAVO01000007">
    <property type="protein sequence ID" value="KOS10752.1"/>
    <property type="molecule type" value="Genomic_DNA"/>
</dbReference>
<dbReference type="OrthoDB" id="4965078at2"/>
<organism evidence="2 3">
    <name type="scientific">Microbacterium aurantiacum</name>
    <dbReference type="NCBI Taxonomy" id="162393"/>
    <lineage>
        <taxon>Bacteria</taxon>
        <taxon>Bacillati</taxon>
        <taxon>Actinomycetota</taxon>
        <taxon>Actinomycetes</taxon>
        <taxon>Micrococcales</taxon>
        <taxon>Microbacteriaceae</taxon>
        <taxon>Microbacterium</taxon>
    </lineage>
</organism>
<evidence type="ECO:0008006" key="4">
    <source>
        <dbReference type="Google" id="ProtNLM"/>
    </source>
</evidence>
<reference evidence="2" key="1">
    <citation type="submission" date="2015-04" db="EMBL/GenBank/DDBJ databases">
        <title>Complete genome sequence of Microbacterium chocolatum SIT 101, a bacterium enantioselectively hydrolyzing mesomeric diesters.</title>
        <authorList>
            <person name="Li X."/>
            <person name="Xu Y."/>
        </authorList>
    </citation>
    <scope>NUCLEOTIDE SEQUENCE [LARGE SCALE GENOMIC DNA]</scope>
    <source>
        <strain evidence="2">SIT 101</strain>
    </source>
</reference>
<gene>
    <name evidence="2" type="ORF">XI38_07960</name>
</gene>
<dbReference type="AlphaFoldDB" id="A0A0M9VL42"/>
<keyword evidence="3" id="KW-1185">Reference proteome</keyword>
<name>A0A0M9VL42_9MICO</name>
<proteinExistence type="predicted"/>
<evidence type="ECO:0000313" key="3">
    <source>
        <dbReference type="Proteomes" id="UP000037737"/>
    </source>
</evidence>
<protein>
    <recommendedName>
        <fullName evidence="4">GAF domain-containing protein</fullName>
    </recommendedName>
</protein>